<reference evidence="1 2" key="1">
    <citation type="journal article" date="2019" name="G3 (Bethesda)">
        <title>Sequencing of a Wild Apple (Malus baccata) Genome Unravels the Differences Between Cultivated and Wild Apple Species Regarding Disease Resistance and Cold Tolerance.</title>
        <authorList>
            <person name="Chen X."/>
        </authorList>
    </citation>
    <scope>NUCLEOTIDE SEQUENCE [LARGE SCALE GENOMIC DNA]</scope>
    <source>
        <strain evidence="2">cv. Shandingzi</strain>
        <tissue evidence="1">Leaves</tissue>
    </source>
</reference>
<dbReference type="Proteomes" id="UP000315295">
    <property type="component" value="Unassembled WGS sequence"/>
</dbReference>
<accession>A0A540M774</accession>
<dbReference type="EMBL" id="VIEB01000340">
    <property type="protein sequence ID" value="TQD94607.1"/>
    <property type="molecule type" value="Genomic_DNA"/>
</dbReference>
<evidence type="ECO:0000313" key="1">
    <source>
        <dbReference type="EMBL" id="TQD94607.1"/>
    </source>
</evidence>
<proteinExistence type="predicted"/>
<dbReference type="AlphaFoldDB" id="A0A540M774"/>
<keyword evidence="2" id="KW-1185">Reference proteome</keyword>
<gene>
    <name evidence="1" type="ORF">C1H46_019852</name>
</gene>
<protein>
    <submittedName>
        <fullName evidence="1">Uncharacterized protein</fullName>
    </submittedName>
</protein>
<name>A0A540M774_MALBA</name>
<evidence type="ECO:0000313" key="2">
    <source>
        <dbReference type="Proteomes" id="UP000315295"/>
    </source>
</evidence>
<sequence length="65" mass="7441">MGFLEIPFAAVSGELRRLKLPPPSKRRDKSQNMARRRIRENMICPSHFLCCGPLPSKRGMSWTIA</sequence>
<comment type="caution">
    <text evidence="1">The sequence shown here is derived from an EMBL/GenBank/DDBJ whole genome shotgun (WGS) entry which is preliminary data.</text>
</comment>
<organism evidence="1 2">
    <name type="scientific">Malus baccata</name>
    <name type="common">Siberian crab apple</name>
    <name type="synonym">Pyrus baccata</name>
    <dbReference type="NCBI Taxonomy" id="106549"/>
    <lineage>
        <taxon>Eukaryota</taxon>
        <taxon>Viridiplantae</taxon>
        <taxon>Streptophyta</taxon>
        <taxon>Embryophyta</taxon>
        <taxon>Tracheophyta</taxon>
        <taxon>Spermatophyta</taxon>
        <taxon>Magnoliopsida</taxon>
        <taxon>eudicotyledons</taxon>
        <taxon>Gunneridae</taxon>
        <taxon>Pentapetalae</taxon>
        <taxon>rosids</taxon>
        <taxon>fabids</taxon>
        <taxon>Rosales</taxon>
        <taxon>Rosaceae</taxon>
        <taxon>Amygdaloideae</taxon>
        <taxon>Maleae</taxon>
        <taxon>Malus</taxon>
    </lineage>
</organism>